<protein>
    <submittedName>
        <fullName evidence="2">AAEL005196-PA</fullName>
    </submittedName>
</protein>
<evidence type="ECO:0000259" key="1">
    <source>
        <dbReference type="PROSITE" id="PS50106"/>
    </source>
</evidence>
<sequence>MPEANQTLEKSDVYTLIKVKCLSVSKFVAVVTEEEYLSQMLEKTALLVKWDFKLAIVYWKKSSNLGISLVGGNANGIFVHGVQKDSIADNAGLRVGDQILEFNGTDLRRSTAEHAALEIAKPAENVAVLVFYNIQSKFAIQTAYFTTTEKLNITYNLQLD</sequence>
<organism evidence="2 3">
    <name type="scientific">Aedes aegypti</name>
    <name type="common">Yellowfever mosquito</name>
    <name type="synonym">Culex aegypti</name>
    <dbReference type="NCBI Taxonomy" id="7159"/>
    <lineage>
        <taxon>Eukaryota</taxon>
        <taxon>Metazoa</taxon>
        <taxon>Ecdysozoa</taxon>
        <taxon>Arthropoda</taxon>
        <taxon>Hexapoda</taxon>
        <taxon>Insecta</taxon>
        <taxon>Pterygota</taxon>
        <taxon>Neoptera</taxon>
        <taxon>Endopterygota</taxon>
        <taxon>Diptera</taxon>
        <taxon>Nematocera</taxon>
        <taxon>Culicoidea</taxon>
        <taxon>Culicidae</taxon>
        <taxon>Culicinae</taxon>
        <taxon>Aedini</taxon>
        <taxon>Aedes</taxon>
        <taxon>Stegomyia</taxon>
    </lineage>
</organism>
<reference evidence="2" key="3">
    <citation type="submission" date="2012-09" db="EMBL/GenBank/DDBJ databases">
        <authorList>
            <consortium name="VectorBase"/>
        </authorList>
    </citation>
    <scope>NUCLEOTIDE SEQUENCE</scope>
    <source>
        <strain evidence="2">Liverpool</strain>
    </source>
</reference>
<feature type="domain" description="PDZ" evidence="1">
    <location>
        <begin position="55"/>
        <end position="134"/>
    </location>
</feature>
<dbReference type="Pfam" id="PF00595">
    <property type="entry name" value="PDZ"/>
    <property type="match status" value="1"/>
</dbReference>
<dbReference type="InterPro" id="IPR001478">
    <property type="entry name" value="PDZ"/>
</dbReference>
<dbReference type="PANTHER" id="PTHR46360:SF1">
    <property type="entry name" value="DISKS LARGE HOMOLOG 5"/>
    <property type="match status" value="1"/>
</dbReference>
<dbReference type="PROSITE" id="PS50106">
    <property type="entry name" value="PDZ"/>
    <property type="match status" value="1"/>
</dbReference>
<reference evidence="2" key="2">
    <citation type="journal article" date="2007" name="Science">
        <title>Genome sequence of Aedes aegypti, a major arbovirus vector.</title>
        <authorList>
            <person name="Nene V."/>
            <person name="Wortman J.R."/>
            <person name="Lawson D."/>
            <person name="Haas B."/>
            <person name="Kodira C."/>
            <person name="Tu Z.J."/>
            <person name="Loftus B."/>
            <person name="Xi Z."/>
            <person name="Megy K."/>
            <person name="Grabherr M."/>
            <person name="Ren Q."/>
            <person name="Zdobnov E.M."/>
            <person name="Lobo N.F."/>
            <person name="Campbell K.S."/>
            <person name="Brown S.E."/>
            <person name="Bonaldo M.F."/>
            <person name="Zhu J."/>
            <person name="Sinkins S.P."/>
            <person name="Hogenkamp D.G."/>
            <person name="Amedeo P."/>
            <person name="Arensburger P."/>
            <person name="Atkinson P.W."/>
            <person name="Bidwell S."/>
            <person name="Biedler J."/>
            <person name="Birney E."/>
            <person name="Bruggner R.V."/>
            <person name="Costas J."/>
            <person name="Coy M.R."/>
            <person name="Crabtree J."/>
            <person name="Crawford M."/>
            <person name="Debruyn B."/>
            <person name="Decaprio D."/>
            <person name="Eiglmeier K."/>
            <person name="Eisenstadt E."/>
            <person name="El-Dorry H."/>
            <person name="Gelbart W.M."/>
            <person name="Gomes S.L."/>
            <person name="Hammond M."/>
            <person name="Hannick L.I."/>
            <person name="Hogan J.R."/>
            <person name="Holmes M.H."/>
            <person name="Jaffe D."/>
            <person name="Johnston J.S."/>
            <person name="Kennedy R.C."/>
            <person name="Koo H."/>
            <person name="Kravitz S."/>
            <person name="Kriventseva E.V."/>
            <person name="Kulp D."/>
            <person name="Labutti K."/>
            <person name="Lee E."/>
            <person name="Li S."/>
            <person name="Lovin D.D."/>
            <person name="Mao C."/>
            <person name="Mauceli E."/>
            <person name="Menck C.F."/>
            <person name="Miller J.R."/>
            <person name="Montgomery P."/>
            <person name="Mori A."/>
            <person name="Nascimento A.L."/>
            <person name="Naveira H.F."/>
            <person name="Nusbaum C."/>
            <person name="O'leary S."/>
            <person name="Orvis J."/>
            <person name="Pertea M."/>
            <person name="Quesneville H."/>
            <person name="Reidenbach K.R."/>
            <person name="Rogers Y.H."/>
            <person name="Roth C.W."/>
            <person name="Schneider J.R."/>
            <person name="Schatz M."/>
            <person name="Shumway M."/>
            <person name="Stanke M."/>
            <person name="Stinson E.O."/>
            <person name="Tubio J.M."/>
            <person name="Vanzee J.P."/>
            <person name="Verjovski-Almeida S."/>
            <person name="Werner D."/>
            <person name="White O."/>
            <person name="Wyder S."/>
            <person name="Zeng Q."/>
            <person name="Zhao Q."/>
            <person name="Zhao Y."/>
            <person name="Hill C.A."/>
            <person name="Raikhel A.S."/>
            <person name="Soares M.B."/>
            <person name="Knudson D.L."/>
            <person name="Lee N.H."/>
            <person name="Galagan J."/>
            <person name="Salzberg S.L."/>
            <person name="Paulsen I.T."/>
            <person name="Dimopoulos G."/>
            <person name="Collins F.H."/>
            <person name="Birren B."/>
            <person name="Fraser-Liggett C.M."/>
            <person name="Severson D.W."/>
        </authorList>
    </citation>
    <scope>NUCLEOTIDE SEQUENCE [LARGE SCALE GENOMIC DNA]</scope>
    <source>
        <strain evidence="2">Liverpool</strain>
    </source>
</reference>
<dbReference type="EMBL" id="CH477330">
    <property type="protein sequence ID" value="EAT43390.1"/>
    <property type="molecule type" value="Genomic_DNA"/>
</dbReference>
<dbReference type="SUPFAM" id="SSF50156">
    <property type="entry name" value="PDZ domain-like"/>
    <property type="match status" value="1"/>
</dbReference>
<dbReference type="PANTHER" id="PTHR46360">
    <property type="entry name" value="DISKS LARGE HOMOLOG 5"/>
    <property type="match status" value="1"/>
</dbReference>
<dbReference type="AlphaFoldDB" id="Q17AR8"/>
<reference evidence="2" key="1">
    <citation type="submission" date="2005-10" db="EMBL/GenBank/DDBJ databases">
        <authorList>
            <person name="Loftus B.J."/>
            <person name="Nene V.M."/>
            <person name="Hannick L.I."/>
            <person name="Bidwell S."/>
            <person name="Haas B."/>
            <person name="Amedeo P."/>
            <person name="Orvis J."/>
            <person name="Wortman J.R."/>
            <person name="White O.R."/>
            <person name="Salzberg S."/>
            <person name="Shumway M."/>
            <person name="Koo H."/>
            <person name="Zhao Y."/>
            <person name="Holmes M."/>
            <person name="Miller J."/>
            <person name="Schatz M."/>
            <person name="Pop M."/>
            <person name="Pai G."/>
            <person name="Utterback T."/>
            <person name="Rogers Y.-H."/>
            <person name="Kravitz S."/>
            <person name="Fraser C.M."/>
        </authorList>
    </citation>
    <scope>NUCLEOTIDE SEQUENCE</scope>
    <source>
        <strain evidence="2">Liverpool</strain>
    </source>
</reference>
<proteinExistence type="predicted"/>
<dbReference type="SMART" id="SM00228">
    <property type="entry name" value="PDZ"/>
    <property type="match status" value="1"/>
</dbReference>
<dbReference type="eggNOG" id="KOG3528">
    <property type="taxonomic scope" value="Eukaryota"/>
</dbReference>
<accession>Q17AR8</accession>
<dbReference type="GO" id="GO:0035331">
    <property type="term" value="P:negative regulation of hippo signaling"/>
    <property type="evidence" value="ECO:0007669"/>
    <property type="project" value="TreeGrafter"/>
</dbReference>
<dbReference type="GO" id="GO:0005886">
    <property type="term" value="C:plasma membrane"/>
    <property type="evidence" value="ECO:0007669"/>
    <property type="project" value="TreeGrafter"/>
</dbReference>
<name>Q17AR8_AEDAE</name>
<dbReference type="Gene3D" id="2.30.42.10">
    <property type="match status" value="1"/>
</dbReference>
<dbReference type="Proteomes" id="UP000682892">
    <property type="component" value="Unassembled WGS sequence"/>
</dbReference>
<dbReference type="PaxDb" id="7159-AAEL005196-PA"/>
<evidence type="ECO:0000313" key="2">
    <source>
        <dbReference type="EMBL" id="EAT43390.1"/>
    </source>
</evidence>
<dbReference type="STRING" id="7159.Q17AR8"/>
<evidence type="ECO:0000313" key="3">
    <source>
        <dbReference type="Proteomes" id="UP000682892"/>
    </source>
</evidence>
<dbReference type="InterPro" id="IPR036034">
    <property type="entry name" value="PDZ_sf"/>
</dbReference>
<dbReference type="InterPro" id="IPR053004">
    <property type="entry name" value="MAGUK_Signaling_Regulators"/>
</dbReference>
<gene>
    <name evidence="2" type="ORF">AaeL_AAEL005196</name>
</gene>
<dbReference type="VEuPathDB" id="VectorBase:AAEL007914"/>